<dbReference type="Gene3D" id="3.40.50.1820">
    <property type="entry name" value="alpha/beta hydrolase"/>
    <property type="match status" value="1"/>
</dbReference>
<comment type="function">
    <text evidence="9">Catalyzes the cleavage of thioester bonds from S-palmitoyl-CoA or S-palmitoyl-N-acetylcysteamine (unbranched structures) but does not have activity against palmitoylcysteine or palmitoylated proteins, branched structures or bulky head groups. Conversely, hydrolyzes both long and short chain fatty acyl-CoA substrate.</text>
</comment>
<keyword evidence="3" id="KW-0732">Signal</keyword>
<gene>
    <name evidence="11" type="ORF">PYX00_006139</name>
</gene>
<comment type="catalytic activity">
    <reaction evidence="8">
        <text>S-hexadecanoyl-N-acetylcysteamine + H2O = N-acetylcysteamine + hexadecanoate + H(+)</text>
        <dbReference type="Rhea" id="RHEA:84099"/>
        <dbReference type="ChEBI" id="CHEBI:7896"/>
        <dbReference type="ChEBI" id="CHEBI:15377"/>
        <dbReference type="ChEBI" id="CHEBI:15378"/>
        <dbReference type="ChEBI" id="CHEBI:74410"/>
        <dbReference type="ChEBI" id="CHEBI:233601"/>
    </reaction>
</comment>
<evidence type="ECO:0000256" key="2">
    <source>
        <dbReference type="ARBA" id="ARBA00010758"/>
    </source>
</evidence>
<dbReference type="PANTHER" id="PTHR11247:SF27">
    <property type="entry name" value="LYSOSOMAL THIOESTERASE PPT2"/>
    <property type="match status" value="1"/>
</dbReference>
<evidence type="ECO:0000256" key="6">
    <source>
        <dbReference type="ARBA" id="ARBA00023228"/>
    </source>
</evidence>
<evidence type="ECO:0000256" key="8">
    <source>
        <dbReference type="ARBA" id="ARBA00093223"/>
    </source>
</evidence>
<comment type="similarity">
    <text evidence="2">Belongs to the palmitoyl-protein thioesterase family.</text>
</comment>
<dbReference type="InterPro" id="IPR029058">
    <property type="entry name" value="AB_hydrolase_fold"/>
</dbReference>
<accession>A0AAW2HW58</accession>
<evidence type="ECO:0000256" key="7">
    <source>
        <dbReference type="ARBA" id="ARBA00038848"/>
    </source>
</evidence>
<evidence type="ECO:0000256" key="4">
    <source>
        <dbReference type="ARBA" id="ARBA00022801"/>
    </source>
</evidence>
<comment type="subcellular location">
    <subcellularLocation>
        <location evidence="1">Lysosome</location>
    </subcellularLocation>
</comment>
<name>A0AAW2HW58_9NEOP</name>
<dbReference type="PANTHER" id="PTHR11247">
    <property type="entry name" value="PALMITOYL-PROTEIN THIOESTERASE/DOLICHYLDIPHOSPHATASE 1"/>
    <property type="match status" value="1"/>
</dbReference>
<sequence length="290" mass="33326">MSRNSGFFNTIIIFLTIYINICLAYKPVFIIHGVLSANLSMIPLSRRIKEMHKGTEVYISNRFDGWASLEPMWVQTKKFGADLLNISRQYPDGIHLIGYSQGGLIARAILEKYPEHNVHTFISLSSPQAGQYGTQFLKVVFPNLVRASAYKLFYSVAGQLTSVGNYWNDPHQQELYYNYSAFLPLLNNELSEKRNDTFKDGLLKLKRMVLIGGPDDGVITPWQSSLFGYFDSDENIVDLRKRDIYANDYIGLKKLEKEKKLIMITASGVHHFFWRKNVSVIDNYILPYLD</sequence>
<keyword evidence="10" id="KW-0472">Membrane</keyword>
<evidence type="ECO:0000256" key="10">
    <source>
        <dbReference type="SAM" id="Phobius"/>
    </source>
</evidence>
<reference evidence="11" key="1">
    <citation type="journal article" date="2024" name="Gigascience">
        <title>Chromosome-level genome of the poultry shaft louse Menopon gallinae provides insight into the host-switching and adaptive evolution of parasitic lice.</title>
        <authorList>
            <person name="Xu Y."/>
            <person name="Ma L."/>
            <person name="Liu S."/>
            <person name="Liang Y."/>
            <person name="Liu Q."/>
            <person name="He Z."/>
            <person name="Tian L."/>
            <person name="Duan Y."/>
            <person name="Cai W."/>
            <person name="Li H."/>
            <person name="Song F."/>
        </authorList>
    </citation>
    <scope>NUCLEOTIDE SEQUENCE</scope>
    <source>
        <strain evidence="11">Cailab_2023a</strain>
    </source>
</reference>
<comment type="caution">
    <text evidence="11">The sequence shown here is derived from an EMBL/GenBank/DDBJ whole genome shotgun (WGS) entry which is preliminary data.</text>
</comment>
<dbReference type="Pfam" id="PF02089">
    <property type="entry name" value="Palm_thioest"/>
    <property type="match status" value="1"/>
</dbReference>
<proteinExistence type="inferred from homology"/>
<dbReference type="GO" id="GO:0005764">
    <property type="term" value="C:lysosome"/>
    <property type="evidence" value="ECO:0007669"/>
    <property type="project" value="UniProtKB-SubCell"/>
</dbReference>
<dbReference type="GO" id="GO:0098599">
    <property type="term" value="F:palmitoyl hydrolase activity"/>
    <property type="evidence" value="ECO:0007669"/>
    <property type="project" value="UniProtKB-ARBA"/>
</dbReference>
<organism evidence="11">
    <name type="scientific">Menopon gallinae</name>
    <name type="common">poultry shaft louse</name>
    <dbReference type="NCBI Taxonomy" id="328185"/>
    <lineage>
        <taxon>Eukaryota</taxon>
        <taxon>Metazoa</taxon>
        <taxon>Ecdysozoa</taxon>
        <taxon>Arthropoda</taxon>
        <taxon>Hexapoda</taxon>
        <taxon>Insecta</taxon>
        <taxon>Pterygota</taxon>
        <taxon>Neoptera</taxon>
        <taxon>Paraneoptera</taxon>
        <taxon>Psocodea</taxon>
        <taxon>Troctomorpha</taxon>
        <taxon>Phthiraptera</taxon>
        <taxon>Amblycera</taxon>
        <taxon>Menoponidae</taxon>
        <taxon>Menopon</taxon>
    </lineage>
</organism>
<protein>
    <recommendedName>
        <fullName evidence="7">palmitoyl-CoA hydrolase</fullName>
        <ecNumber evidence="7">3.1.2.2</ecNumber>
    </recommendedName>
</protein>
<feature type="transmembrane region" description="Helical" evidence="10">
    <location>
        <begin position="6"/>
        <end position="25"/>
    </location>
</feature>
<dbReference type="GO" id="GO:0016790">
    <property type="term" value="F:thiolester hydrolase activity"/>
    <property type="evidence" value="ECO:0007669"/>
    <property type="project" value="UniProtKB-ARBA"/>
</dbReference>
<evidence type="ECO:0000313" key="11">
    <source>
        <dbReference type="EMBL" id="KAL0273490.1"/>
    </source>
</evidence>
<evidence type="ECO:0000256" key="3">
    <source>
        <dbReference type="ARBA" id="ARBA00022729"/>
    </source>
</evidence>
<keyword evidence="6" id="KW-0458">Lysosome</keyword>
<evidence type="ECO:0000256" key="1">
    <source>
        <dbReference type="ARBA" id="ARBA00004371"/>
    </source>
</evidence>
<evidence type="ECO:0000256" key="9">
    <source>
        <dbReference type="ARBA" id="ARBA00093353"/>
    </source>
</evidence>
<keyword evidence="5" id="KW-0325">Glycoprotein</keyword>
<dbReference type="EMBL" id="JARGDH010000003">
    <property type="protein sequence ID" value="KAL0273490.1"/>
    <property type="molecule type" value="Genomic_DNA"/>
</dbReference>
<dbReference type="AlphaFoldDB" id="A0AAW2HW58"/>
<evidence type="ECO:0000256" key="5">
    <source>
        <dbReference type="ARBA" id="ARBA00023180"/>
    </source>
</evidence>
<dbReference type="SUPFAM" id="SSF53474">
    <property type="entry name" value="alpha/beta-Hydrolases"/>
    <property type="match status" value="1"/>
</dbReference>
<keyword evidence="10" id="KW-1133">Transmembrane helix</keyword>
<keyword evidence="10" id="KW-0812">Transmembrane</keyword>
<keyword evidence="4" id="KW-0378">Hydrolase</keyword>
<dbReference type="FunFam" id="3.40.50.1820:FF:000037">
    <property type="entry name" value="Lysosomal thioesterase PPT2 homolog"/>
    <property type="match status" value="1"/>
</dbReference>
<dbReference type="EC" id="3.1.2.2" evidence="7"/>